<dbReference type="Gene3D" id="3.10.50.40">
    <property type="match status" value="1"/>
</dbReference>
<gene>
    <name evidence="12" type="ORF">AB1Y20_001176</name>
    <name evidence="11" type="ORF">AB1Y20_013477</name>
</gene>
<evidence type="ECO:0000313" key="11">
    <source>
        <dbReference type="EMBL" id="KAL1498957.1"/>
    </source>
</evidence>
<evidence type="ECO:0000256" key="8">
    <source>
        <dbReference type="PROSITE-ProRule" id="PRU00339"/>
    </source>
</evidence>
<dbReference type="FunFam" id="2.40.100.10:FF:000025">
    <property type="entry name" value="Peptidyl-prolyl cis-trans isomerase CYP19-2"/>
    <property type="match status" value="1"/>
</dbReference>
<evidence type="ECO:0000256" key="6">
    <source>
        <dbReference type="ARBA" id="ARBA00023235"/>
    </source>
</evidence>
<dbReference type="InterPro" id="IPR011990">
    <property type="entry name" value="TPR-like_helical_dom_sf"/>
</dbReference>
<dbReference type="InterPro" id="IPR029000">
    <property type="entry name" value="Cyclophilin-like_dom_sf"/>
</dbReference>
<dbReference type="SUPFAM" id="SSF48452">
    <property type="entry name" value="TPR-like"/>
    <property type="match status" value="1"/>
</dbReference>
<evidence type="ECO:0000313" key="13">
    <source>
        <dbReference type="Proteomes" id="UP001515480"/>
    </source>
</evidence>
<sequence>MEHEVDDGTGSVRVYKDVTPACDGGVLKRVIKPGDAQIGKPPLGQVVKIHFDGYFVGGRKSGQKFDTSRGKLDDFEREDFYRFRLGEAYEAIRDGWTVRGFTIAVESMNRGEIAEFILEPEYGYGEMGNASRPKVHKNAKLRYVIQLFAWRRAYSDKLRLDEMSMEERIAMAIETKDEATSYYRDDQYHEALERYNHAAALVHEYGFVPPEGREAECTGIVISCLLNEAHCFNKLGQYRKALMPCEQVLDEYGEVAKAYYRRATAYLGLHEFESAKADLIKAAKLEPASREIREQLQNLKECVAAAEHVEKKMVKKQIKGIDTESLRQGPALRGAQGWQGSLPQCYFAIEIDGKLVGQITLELFADKLPKTAANFLDLCSGDKGHHALTRRPLTYEGSSFHRIVDGAFGGDFIFGDGTGCESVYGGTFDDEGYHFCHDREGMLSMASSARDRNGSQFFITTAPLPHLDGHHVVFGRVLYGMEIVHQMQKVPVDSKHRPTSRVRILSCGRTQIVQPNEGSRGEQEKDVEI</sequence>
<dbReference type="InterPro" id="IPR019734">
    <property type="entry name" value="TPR_rpt"/>
</dbReference>
<dbReference type="Pfam" id="PF00160">
    <property type="entry name" value="Pro_isomerase"/>
    <property type="match status" value="1"/>
</dbReference>
<comment type="catalytic activity">
    <reaction evidence="1 7">
        <text>[protein]-peptidylproline (omega=180) = [protein]-peptidylproline (omega=0)</text>
        <dbReference type="Rhea" id="RHEA:16237"/>
        <dbReference type="Rhea" id="RHEA-COMP:10747"/>
        <dbReference type="Rhea" id="RHEA-COMP:10748"/>
        <dbReference type="ChEBI" id="CHEBI:83833"/>
        <dbReference type="ChEBI" id="CHEBI:83834"/>
        <dbReference type="EC" id="5.2.1.8"/>
    </reaction>
</comment>
<evidence type="ECO:0000256" key="3">
    <source>
        <dbReference type="ARBA" id="ARBA00022737"/>
    </source>
</evidence>
<dbReference type="Gene3D" id="2.40.100.10">
    <property type="entry name" value="Cyclophilin-like"/>
    <property type="match status" value="1"/>
</dbReference>
<evidence type="ECO:0000256" key="7">
    <source>
        <dbReference type="PROSITE-ProRule" id="PRU00277"/>
    </source>
</evidence>
<evidence type="ECO:0000256" key="4">
    <source>
        <dbReference type="ARBA" id="ARBA00022803"/>
    </source>
</evidence>
<dbReference type="EC" id="5.2.1.8" evidence="2 7"/>
<accession>A0AB34KAB3</accession>
<evidence type="ECO:0000259" key="9">
    <source>
        <dbReference type="PROSITE" id="PS50059"/>
    </source>
</evidence>
<dbReference type="InterPro" id="IPR050754">
    <property type="entry name" value="FKBP4/5/8-like"/>
</dbReference>
<evidence type="ECO:0000256" key="2">
    <source>
        <dbReference type="ARBA" id="ARBA00013194"/>
    </source>
</evidence>
<name>A0AB34KAB3_PRYPA</name>
<dbReference type="Pfam" id="PF00254">
    <property type="entry name" value="FKBP_C"/>
    <property type="match status" value="1"/>
</dbReference>
<evidence type="ECO:0000259" key="10">
    <source>
        <dbReference type="PROSITE" id="PS50072"/>
    </source>
</evidence>
<dbReference type="SUPFAM" id="SSF54534">
    <property type="entry name" value="FKBP-like"/>
    <property type="match status" value="1"/>
</dbReference>
<dbReference type="EMBL" id="JBGBPQ010000001">
    <property type="protein sequence ID" value="KAL1530262.1"/>
    <property type="molecule type" value="Genomic_DNA"/>
</dbReference>
<keyword evidence="3" id="KW-0677">Repeat</keyword>
<dbReference type="InterPro" id="IPR046357">
    <property type="entry name" value="PPIase_dom_sf"/>
</dbReference>
<dbReference type="PANTHER" id="PTHR46512">
    <property type="entry name" value="PEPTIDYLPROLYL ISOMERASE"/>
    <property type="match status" value="1"/>
</dbReference>
<feature type="domain" description="PPIase FKBP-type" evidence="9">
    <location>
        <begin position="44"/>
        <end position="151"/>
    </location>
</feature>
<keyword evidence="4 8" id="KW-0802">TPR repeat</keyword>
<protein>
    <recommendedName>
        <fullName evidence="2 7">peptidylprolyl isomerase</fullName>
        <ecNumber evidence="2 7">5.2.1.8</ecNumber>
    </recommendedName>
</protein>
<proteinExistence type="predicted"/>
<evidence type="ECO:0000256" key="1">
    <source>
        <dbReference type="ARBA" id="ARBA00000971"/>
    </source>
</evidence>
<dbReference type="GO" id="GO:0003755">
    <property type="term" value="F:peptidyl-prolyl cis-trans isomerase activity"/>
    <property type="evidence" value="ECO:0007669"/>
    <property type="project" value="UniProtKB-KW"/>
</dbReference>
<dbReference type="AlphaFoldDB" id="A0AB34KAB3"/>
<evidence type="ECO:0000256" key="5">
    <source>
        <dbReference type="ARBA" id="ARBA00023110"/>
    </source>
</evidence>
<comment type="caution">
    <text evidence="12">The sequence shown here is derived from an EMBL/GenBank/DDBJ whole genome shotgun (WGS) entry which is preliminary data.</text>
</comment>
<keyword evidence="5 7" id="KW-0697">Rotamase</keyword>
<dbReference type="PRINTS" id="PR00153">
    <property type="entry name" value="CSAPPISMRASE"/>
</dbReference>
<dbReference type="SUPFAM" id="SSF50891">
    <property type="entry name" value="Cyclophilin-like"/>
    <property type="match status" value="1"/>
</dbReference>
<keyword evidence="6 7" id="KW-0413">Isomerase</keyword>
<keyword evidence="13" id="KW-1185">Reference proteome</keyword>
<evidence type="ECO:0000313" key="12">
    <source>
        <dbReference type="EMBL" id="KAL1530262.1"/>
    </source>
</evidence>
<dbReference type="PROSITE" id="PS50005">
    <property type="entry name" value="TPR"/>
    <property type="match status" value="1"/>
</dbReference>
<dbReference type="PROSITE" id="PS50072">
    <property type="entry name" value="CSA_PPIASE_2"/>
    <property type="match status" value="1"/>
</dbReference>
<organism evidence="12 13">
    <name type="scientific">Prymnesium parvum</name>
    <name type="common">Toxic golden alga</name>
    <dbReference type="NCBI Taxonomy" id="97485"/>
    <lineage>
        <taxon>Eukaryota</taxon>
        <taxon>Haptista</taxon>
        <taxon>Haptophyta</taxon>
        <taxon>Prymnesiophyceae</taxon>
        <taxon>Prymnesiales</taxon>
        <taxon>Prymnesiaceae</taxon>
        <taxon>Prymnesium</taxon>
    </lineage>
</organism>
<dbReference type="SMART" id="SM00028">
    <property type="entry name" value="TPR"/>
    <property type="match status" value="3"/>
</dbReference>
<dbReference type="InterPro" id="IPR002130">
    <property type="entry name" value="Cyclophilin-type_PPIase_dom"/>
</dbReference>
<feature type="domain" description="PPIase cyclophilin-type" evidence="10">
    <location>
        <begin position="346"/>
        <end position="509"/>
    </location>
</feature>
<dbReference type="EMBL" id="JBGBPQ010000026">
    <property type="protein sequence ID" value="KAL1498957.1"/>
    <property type="molecule type" value="Genomic_DNA"/>
</dbReference>
<reference evidence="12 13" key="1">
    <citation type="journal article" date="2024" name="Science">
        <title>Giant polyketide synthase enzymes in the biosynthesis of giant marine polyether toxins.</title>
        <authorList>
            <person name="Fallon T.R."/>
            <person name="Shende V.V."/>
            <person name="Wierzbicki I.H."/>
            <person name="Pendleton A.L."/>
            <person name="Watervoot N.F."/>
            <person name="Auber R.P."/>
            <person name="Gonzalez D.J."/>
            <person name="Wisecaver J.H."/>
            <person name="Moore B.S."/>
        </authorList>
    </citation>
    <scope>NUCLEOTIDE SEQUENCE [LARGE SCALE GENOMIC DNA]</scope>
    <source>
        <strain evidence="12 13">12B1</strain>
    </source>
</reference>
<feature type="repeat" description="TPR" evidence="8">
    <location>
        <begin position="256"/>
        <end position="289"/>
    </location>
</feature>
<dbReference type="PROSITE" id="PS50059">
    <property type="entry name" value="FKBP_PPIASE"/>
    <property type="match status" value="1"/>
</dbReference>
<dbReference type="InterPro" id="IPR001179">
    <property type="entry name" value="PPIase_FKBP_dom"/>
</dbReference>
<dbReference type="Proteomes" id="UP001515480">
    <property type="component" value="Unassembled WGS sequence"/>
</dbReference>
<dbReference type="Gene3D" id="1.25.40.10">
    <property type="entry name" value="Tetratricopeptide repeat domain"/>
    <property type="match status" value="1"/>
</dbReference>